<feature type="compositionally biased region" description="Basic residues" evidence="1">
    <location>
        <begin position="63"/>
        <end position="72"/>
    </location>
</feature>
<evidence type="ECO:0000313" key="2">
    <source>
        <dbReference type="EMBL" id="MPL92018.1"/>
    </source>
</evidence>
<feature type="compositionally biased region" description="Basic and acidic residues" evidence="1">
    <location>
        <begin position="73"/>
        <end position="96"/>
    </location>
</feature>
<comment type="caution">
    <text evidence="2">The sequence shown here is derived from an EMBL/GenBank/DDBJ whole genome shotgun (WGS) entry which is preliminary data.</text>
</comment>
<organism evidence="2">
    <name type="scientific">bioreactor metagenome</name>
    <dbReference type="NCBI Taxonomy" id="1076179"/>
    <lineage>
        <taxon>unclassified sequences</taxon>
        <taxon>metagenomes</taxon>
        <taxon>ecological metagenomes</taxon>
    </lineage>
</organism>
<name>A0A644VKZ4_9ZZZZ</name>
<gene>
    <name evidence="2" type="ORF">SDC9_38109</name>
</gene>
<evidence type="ECO:0000256" key="1">
    <source>
        <dbReference type="SAM" id="MobiDB-lite"/>
    </source>
</evidence>
<protein>
    <submittedName>
        <fullName evidence="2">Uncharacterized protein</fullName>
    </submittedName>
</protein>
<feature type="region of interest" description="Disordered" evidence="1">
    <location>
        <begin position="22"/>
        <end position="96"/>
    </location>
</feature>
<reference evidence="2" key="1">
    <citation type="submission" date="2019-08" db="EMBL/GenBank/DDBJ databases">
        <authorList>
            <person name="Kucharzyk K."/>
            <person name="Murdoch R.W."/>
            <person name="Higgins S."/>
            <person name="Loffler F."/>
        </authorList>
    </citation>
    <scope>NUCLEOTIDE SEQUENCE</scope>
</reference>
<feature type="compositionally biased region" description="Basic residues" evidence="1">
    <location>
        <begin position="22"/>
        <end position="32"/>
    </location>
</feature>
<accession>A0A644VKZ4</accession>
<dbReference type="AlphaFoldDB" id="A0A644VKZ4"/>
<proteinExistence type="predicted"/>
<dbReference type="EMBL" id="VSSQ01000346">
    <property type="protein sequence ID" value="MPL92018.1"/>
    <property type="molecule type" value="Genomic_DNA"/>
</dbReference>
<sequence>MLLSEEIPRRPCREHCLWRGSRKKRLSRKRGRPVLPPGRRSSPALLPGLPEERHRPGPPFQPPRRRIRRQGRIRGEESRERKGLLPEKDLPLPGLHRKEGFPSLLLKERLPHRRFPKGRHRLRRLRSFFGASP</sequence>